<dbReference type="InterPro" id="IPR032567">
    <property type="entry name" value="RTL1-rel"/>
</dbReference>
<name>A0AAE0PR02_9TELE</name>
<dbReference type="PANTHER" id="PTHR15503">
    <property type="entry name" value="LDOC1 RELATED"/>
    <property type="match status" value="1"/>
</dbReference>
<dbReference type="Gene3D" id="4.10.60.10">
    <property type="entry name" value="Zinc finger, CCHC-type"/>
    <property type="match status" value="1"/>
</dbReference>
<reference evidence="3" key="1">
    <citation type="submission" date="2023-06" db="EMBL/GenBank/DDBJ databases">
        <title>Male Hemibagrus guttatus genome.</title>
        <authorList>
            <person name="Bian C."/>
        </authorList>
    </citation>
    <scope>NUCLEOTIDE SEQUENCE</scope>
    <source>
        <strain evidence="3">Male_cb2023</strain>
        <tissue evidence="3">Muscle</tissue>
    </source>
</reference>
<dbReference type="Gene3D" id="2.40.70.10">
    <property type="entry name" value="Acid Proteases"/>
    <property type="match status" value="1"/>
</dbReference>
<dbReference type="PANTHER" id="PTHR15503:SF22">
    <property type="entry name" value="TRANSPOSON TY3-I GAG POLYPROTEIN"/>
    <property type="match status" value="1"/>
</dbReference>
<dbReference type="InterPro" id="IPR021109">
    <property type="entry name" value="Peptidase_aspartic_dom_sf"/>
</dbReference>
<organism evidence="3 4">
    <name type="scientific">Hemibagrus guttatus</name>
    <dbReference type="NCBI Taxonomy" id="175788"/>
    <lineage>
        <taxon>Eukaryota</taxon>
        <taxon>Metazoa</taxon>
        <taxon>Chordata</taxon>
        <taxon>Craniata</taxon>
        <taxon>Vertebrata</taxon>
        <taxon>Euteleostomi</taxon>
        <taxon>Actinopterygii</taxon>
        <taxon>Neopterygii</taxon>
        <taxon>Teleostei</taxon>
        <taxon>Ostariophysi</taxon>
        <taxon>Siluriformes</taxon>
        <taxon>Bagridae</taxon>
        <taxon>Hemibagrus</taxon>
    </lineage>
</organism>
<keyword evidence="1" id="KW-0863">Zinc-finger</keyword>
<protein>
    <recommendedName>
        <fullName evidence="2">CCHC-type domain-containing protein</fullName>
    </recommendedName>
</protein>
<keyword evidence="4" id="KW-1185">Reference proteome</keyword>
<dbReference type="SUPFAM" id="SSF57756">
    <property type="entry name" value="Retrovirus zinc finger-like domains"/>
    <property type="match status" value="1"/>
</dbReference>
<evidence type="ECO:0000313" key="4">
    <source>
        <dbReference type="Proteomes" id="UP001274896"/>
    </source>
</evidence>
<comment type="caution">
    <text evidence="3">The sequence shown here is derived from an EMBL/GenBank/DDBJ whole genome shotgun (WGS) entry which is preliminary data.</text>
</comment>
<dbReference type="Proteomes" id="UP001274896">
    <property type="component" value="Unassembled WGS sequence"/>
</dbReference>
<keyword evidence="1" id="KW-0862">Zinc</keyword>
<accession>A0AAE0PR02</accession>
<dbReference type="Pfam" id="PF00098">
    <property type="entry name" value="zf-CCHC"/>
    <property type="match status" value="1"/>
</dbReference>
<feature type="domain" description="CCHC-type" evidence="2">
    <location>
        <begin position="110"/>
        <end position="125"/>
    </location>
</feature>
<gene>
    <name evidence="3" type="ORF">QTP70_021025</name>
</gene>
<evidence type="ECO:0000313" key="3">
    <source>
        <dbReference type="EMBL" id="KAK3505628.1"/>
    </source>
</evidence>
<dbReference type="AlphaFoldDB" id="A0AAE0PR02"/>
<dbReference type="PROSITE" id="PS50158">
    <property type="entry name" value="ZF_CCHC"/>
    <property type="match status" value="1"/>
</dbReference>
<feature type="non-terminal residue" evidence="3">
    <location>
        <position position="1"/>
    </location>
</feature>
<dbReference type="EMBL" id="JAUCMX010000733">
    <property type="protein sequence ID" value="KAK3505628.1"/>
    <property type="molecule type" value="Genomic_DNA"/>
</dbReference>
<dbReference type="InterPro" id="IPR036875">
    <property type="entry name" value="Znf_CCHC_sf"/>
</dbReference>
<proteinExistence type="predicted"/>
<sequence>MELCQGFDLVADYAIKFRTLVAQSGWNEAALWVVFRGALNPALQTELACCEEATSLTQFVATAIHLDNLLRQHQAGAVLTYMREAPGPMQLGRSRLSEQENRQRGQMRLCYYCGASGHMIHRCPERPSSAQGLGGGSQNPDIPCIPSIRITAIDSQPIGGVGSLTRQTELLEFQVGLFHCECLAFYVTSSPANPVILGFPWLRRHGPQISWCTGELVRSSEACIKECLLEPVSRPCRTSLVEDSAPVASGHIPRVYEDFREVFSEERAARLP</sequence>
<dbReference type="GO" id="GO:0003676">
    <property type="term" value="F:nucleic acid binding"/>
    <property type="evidence" value="ECO:0007669"/>
    <property type="project" value="InterPro"/>
</dbReference>
<dbReference type="GO" id="GO:0008270">
    <property type="term" value="F:zinc ion binding"/>
    <property type="evidence" value="ECO:0007669"/>
    <property type="project" value="UniProtKB-KW"/>
</dbReference>
<dbReference type="InterPro" id="IPR001878">
    <property type="entry name" value="Znf_CCHC"/>
</dbReference>
<evidence type="ECO:0000259" key="2">
    <source>
        <dbReference type="PROSITE" id="PS50158"/>
    </source>
</evidence>
<keyword evidence="1" id="KW-0479">Metal-binding</keyword>
<evidence type="ECO:0000256" key="1">
    <source>
        <dbReference type="PROSITE-ProRule" id="PRU00047"/>
    </source>
</evidence>